<dbReference type="GO" id="GO:0007165">
    <property type="term" value="P:signal transduction"/>
    <property type="evidence" value="ECO:0007669"/>
    <property type="project" value="UniProtKB-KW"/>
</dbReference>
<dbReference type="AlphaFoldDB" id="A0A8J9U4S0"/>
<accession>A0A8J9U4S0</accession>
<keyword evidence="2" id="KW-1003">Cell membrane</keyword>
<comment type="subcellular location">
    <subcellularLocation>
        <location evidence="1">Cell membrane</location>
        <topology evidence="1">Multi-pass membrane protein</topology>
    </subcellularLocation>
</comment>
<dbReference type="Pfam" id="PF08395">
    <property type="entry name" value="7tm_7"/>
    <property type="match status" value="1"/>
</dbReference>
<dbReference type="GO" id="GO:0030425">
    <property type="term" value="C:dendrite"/>
    <property type="evidence" value="ECO:0007669"/>
    <property type="project" value="TreeGrafter"/>
</dbReference>
<dbReference type="EMBL" id="OV170221">
    <property type="protein sequence ID" value="CAH0713886.1"/>
    <property type="molecule type" value="Genomic_DNA"/>
</dbReference>
<evidence type="ECO:0000256" key="6">
    <source>
        <dbReference type="ARBA" id="ARBA00023170"/>
    </source>
</evidence>
<dbReference type="GO" id="GO:0043025">
    <property type="term" value="C:neuronal cell body"/>
    <property type="evidence" value="ECO:0007669"/>
    <property type="project" value="TreeGrafter"/>
</dbReference>
<keyword evidence="10" id="KW-1185">Reference proteome</keyword>
<feature type="transmembrane region" description="Helical" evidence="8">
    <location>
        <begin position="35"/>
        <end position="55"/>
    </location>
</feature>
<dbReference type="GO" id="GO:0007635">
    <property type="term" value="P:chemosensory behavior"/>
    <property type="evidence" value="ECO:0007669"/>
    <property type="project" value="TreeGrafter"/>
</dbReference>
<evidence type="ECO:0000256" key="5">
    <source>
        <dbReference type="ARBA" id="ARBA00023136"/>
    </source>
</evidence>
<feature type="transmembrane region" description="Helical" evidence="8">
    <location>
        <begin position="75"/>
        <end position="94"/>
    </location>
</feature>
<keyword evidence="6" id="KW-0675">Receptor</keyword>
<evidence type="ECO:0008006" key="11">
    <source>
        <dbReference type="Google" id="ProtNLM"/>
    </source>
</evidence>
<feature type="non-terminal residue" evidence="9">
    <location>
        <position position="263"/>
    </location>
</feature>
<organism evidence="9 10">
    <name type="scientific">Brenthis ino</name>
    <name type="common">lesser marbled fritillary</name>
    <dbReference type="NCBI Taxonomy" id="405034"/>
    <lineage>
        <taxon>Eukaryota</taxon>
        <taxon>Metazoa</taxon>
        <taxon>Ecdysozoa</taxon>
        <taxon>Arthropoda</taxon>
        <taxon>Hexapoda</taxon>
        <taxon>Insecta</taxon>
        <taxon>Pterygota</taxon>
        <taxon>Neoptera</taxon>
        <taxon>Endopterygota</taxon>
        <taxon>Lepidoptera</taxon>
        <taxon>Glossata</taxon>
        <taxon>Ditrysia</taxon>
        <taxon>Papilionoidea</taxon>
        <taxon>Nymphalidae</taxon>
        <taxon>Heliconiinae</taxon>
        <taxon>Argynnini</taxon>
        <taxon>Brenthis</taxon>
    </lineage>
</organism>
<feature type="transmembrane region" description="Helical" evidence="8">
    <location>
        <begin position="237"/>
        <end position="255"/>
    </location>
</feature>
<feature type="transmembrane region" description="Helical" evidence="8">
    <location>
        <begin position="130"/>
        <end position="153"/>
    </location>
</feature>
<evidence type="ECO:0000256" key="1">
    <source>
        <dbReference type="ARBA" id="ARBA00004651"/>
    </source>
</evidence>
<protein>
    <recommendedName>
        <fullName evidence="11">Gustatory receptor</fullName>
    </recommendedName>
</protein>
<dbReference type="PANTHER" id="PTHR21143:SF133">
    <property type="entry name" value="GUSTATORY AND PHEROMONE RECEPTOR 32A-RELATED"/>
    <property type="match status" value="1"/>
</dbReference>
<keyword evidence="7" id="KW-0807">Transducer</keyword>
<evidence type="ECO:0000313" key="10">
    <source>
        <dbReference type="Proteomes" id="UP000838878"/>
    </source>
</evidence>
<dbReference type="Proteomes" id="UP000838878">
    <property type="component" value="Chromosome 1"/>
</dbReference>
<evidence type="ECO:0000256" key="7">
    <source>
        <dbReference type="ARBA" id="ARBA00023224"/>
    </source>
</evidence>
<evidence type="ECO:0000256" key="8">
    <source>
        <dbReference type="SAM" id="Phobius"/>
    </source>
</evidence>
<evidence type="ECO:0000256" key="4">
    <source>
        <dbReference type="ARBA" id="ARBA00022989"/>
    </source>
</evidence>
<dbReference type="GO" id="GO:0050909">
    <property type="term" value="P:sensory perception of taste"/>
    <property type="evidence" value="ECO:0007669"/>
    <property type="project" value="InterPro"/>
</dbReference>
<dbReference type="GO" id="GO:0005886">
    <property type="term" value="C:plasma membrane"/>
    <property type="evidence" value="ECO:0007669"/>
    <property type="project" value="UniProtKB-SubCell"/>
</dbReference>
<keyword evidence="5 8" id="KW-0472">Membrane</keyword>
<sequence length="263" mass="29009">MESRSALNLVIRISRLAGVAPITNSPSGLRVSRPLMFYSYLLVTAINCVVLSGFALDLLTEPARSLRVRTPTSRVIWVGNLSIIILIASVAVYTSPTRMSSVIHCLKEIEKIKAFLGAKNKFNSGEKFKFLAVITTCVGLWILIFFDLCGYALEALHRGTEGIELMTCKAKAKWKLSSASHITALGMDKTKRLVCSMMRHATTADPMIVELDLFTKQLILDRPTCSPLGLCTLSRPLTVTIIGAVTTYLVIIFQFRSNESGYK</sequence>
<keyword evidence="3 8" id="KW-0812">Transmembrane</keyword>
<dbReference type="PANTHER" id="PTHR21143">
    <property type="entry name" value="INVERTEBRATE GUSTATORY RECEPTOR"/>
    <property type="match status" value="1"/>
</dbReference>
<dbReference type="InterPro" id="IPR013604">
    <property type="entry name" value="7TM_chemorcpt"/>
</dbReference>
<dbReference type="GO" id="GO:0008049">
    <property type="term" value="P:male courtship behavior"/>
    <property type="evidence" value="ECO:0007669"/>
    <property type="project" value="TreeGrafter"/>
</dbReference>
<name>A0A8J9U4S0_9NEOP</name>
<dbReference type="OrthoDB" id="6478931at2759"/>
<evidence type="ECO:0000313" key="9">
    <source>
        <dbReference type="EMBL" id="CAH0713886.1"/>
    </source>
</evidence>
<gene>
    <name evidence="9" type="ORF">BINO364_LOCUS987</name>
</gene>
<keyword evidence="4 8" id="KW-1133">Transmembrane helix</keyword>
<dbReference type="GO" id="GO:0030424">
    <property type="term" value="C:axon"/>
    <property type="evidence" value="ECO:0007669"/>
    <property type="project" value="TreeGrafter"/>
</dbReference>
<evidence type="ECO:0000256" key="3">
    <source>
        <dbReference type="ARBA" id="ARBA00022692"/>
    </source>
</evidence>
<reference evidence="9" key="1">
    <citation type="submission" date="2021-12" db="EMBL/GenBank/DDBJ databases">
        <authorList>
            <person name="Martin H S."/>
        </authorList>
    </citation>
    <scope>NUCLEOTIDE SEQUENCE</scope>
</reference>
<evidence type="ECO:0000256" key="2">
    <source>
        <dbReference type="ARBA" id="ARBA00022475"/>
    </source>
</evidence>
<proteinExistence type="predicted"/>